<dbReference type="KEGG" id="saci:Sinac_7613"/>
<dbReference type="HOGENOM" id="CLU_1331196_0_0_0"/>
<dbReference type="RefSeq" id="WP_015250705.1">
    <property type="nucleotide sequence ID" value="NC_019894.1"/>
</dbReference>
<gene>
    <name evidence="1" type="ordered locus">Sinac_7613</name>
</gene>
<protein>
    <submittedName>
        <fullName evidence="1">Uncharacterized protein</fullName>
    </submittedName>
</protein>
<dbReference type="AlphaFoldDB" id="L0DQE2"/>
<organism evidence="1 2">
    <name type="scientific">Singulisphaera acidiphila (strain ATCC BAA-1392 / DSM 18658 / VKM B-2454 / MOB10)</name>
    <dbReference type="NCBI Taxonomy" id="886293"/>
    <lineage>
        <taxon>Bacteria</taxon>
        <taxon>Pseudomonadati</taxon>
        <taxon>Planctomycetota</taxon>
        <taxon>Planctomycetia</taxon>
        <taxon>Isosphaerales</taxon>
        <taxon>Isosphaeraceae</taxon>
        <taxon>Singulisphaera</taxon>
    </lineage>
</organism>
<dbReference type="Proteomes" id="UP000010798">
    <property type="component" value="Plasmid pSINAC02"/>
</dbReference>
<name>L0DQE2_SINAD</name>
<sequence>MADIFDFDDLPELPDISGIPNRHDRLLETGEIVERLVSRTEKIANLGDGADSHKIRFLIDTVNQLARMLKCVIDDQRIDEVLRIKGKTEDEMRESLKPDDPEGDLAAMLADSTHMIVAGYRASAGRLDVDDETIAAMVRDAIKNALEGDGPFVLEDDLGDGPGKTPTMAGVFHETLVRCGVDRSNQREQERWFAVVEKALADALAS</sequence>
<dbReference type="EMBL" id="CP003366">
    <property type="protein sequence ID" value="AGA31644.1"/>
    <property type="molecule type" value="Genomic_DNA"/>
</dbReference>
<reference evidence="1 2" key="1">
    <citation type="submission" date="2012-02" db="EMBL/GenBank/DDBJ databases">
        <title>Complete sequence of plasmid 2 of Singulisphaera acidiphila DSM 18658.</title>
        <authorList>
            <consortium name="US DOE Joint Genome Institute (JGI-PGF)"/>
            <person name="Lucas S."/>
            <person name="Copeland A."/>
            <person name="Lapidus A."/>
            <person name="Glavina del Rio T."/>
            <person name="Dalin E."/>
            <person name="Tice H."/>
            <person name="Bruce D."/>
            <person name="Goodwin L."/>
            <person name="Pitluck S."/>
            <person name="Peters L."/>
            <person name="Ovchinnikova G."/>
            <person name="Chertkov O."/>
            <person name="Kyrpides N."/>
            <person name="Mavromatis K."/>
            <person name="Ivanova N."/>
            <person name="Brettin T."/>
            <person name="Detter J.C."/>
            <person name="Han C."/>
            <person name="Larimer F."/>
            <person name="Land M."/>
            <person name="Hauser L."/>
            <person name="Markowitz V."/>
            <person name="Cheng J.-F."/>
            <person name="Hugenholtz P."/>
            <person name="Woyke T."/>
            <person name="Wu D."/>
            <person name="Tindall B."/>
            <person name="Pomrenke H."/>
            <person name="Brambilla E."/>
            <person name="Klenk H.-P."/>
            <person name="Eisen J.A."/>
        </authorList>
    </citation>
    <scope>NUCLEOTIDE SEQUENCE [LARGE SCALE GENOMIC DNA]</scope>
    <source>
        <strain evidence="2">ATCC BAA-1392 / DSM 18658 / VKM B-2454 / MOB10</strain>
        <plasmid evidence="1 2">pSINAC02</plasmid>
    </source>
</reference>
<evidence type="ECO:0000313" key="1">
    <source>
        <dbReference type="EMBL" id="AGA31644.1"/>
    </source>
</evidence>
<evidence type="ECO:0000313" key="2">
    <source>
        <dbReference type="Proteomes" id="UP000010798"/>
    </source>
</evidence>
<accession>L0DQE2</accession>
<keyword evidence="1" id="KW-0614">Plasmid</keyword>
<proteinExistence type="predicted"/>
<geneLocation type="plasmid" evidence="1 2">
    <name>pSINAC02</name>
</geneLocation>
<keyword evidence="2" id="KW-1185">Reference proteome</keyword>